<comment type="caution">
    <text evidence="1">The sequence shown here is derived from an EMBL/GenBank/DDBJ whole genome shotgun (WGS) entry which is preliminary data.</text>
</comment>
<keyword evidence="2" id="KW-1185">Reference proteome</keyword>
<evidence type="ECO:0008006" key="3">
    <source>
        <dbReference type="Google" id="ProtNLM"/>
    </source>
</evidence>
<accession>A0A1V2DQP6</accession>
<evidence type="ECO:0000313" key="2">
    <source>
        <dbReference type="Proteomes" id="UP000189339"/>
    </source>
</evidence>
<evidence type="ECO:0000313" key="1">
    <source>
        <dbReference type="EMBL" id="ONF42968.1"/>
    </source>
</evidence>
<dbReference type="STRING" id="135739.BTO32_09710"/>
<reference evidence="1 2" key="1">
    <citation type="submission" date="2016-12" db="EMBL/GenBank/DDBJ databases">
        <title>Marinobacter lutaoensis whole genome sequencing.</title>
        <authorList>
            <person name="Verma A."/>
            <person name="Krishnamurthi S."/>
        </authorList>
    </citation>
    <scope>NUCLEOTIDE SEQUENCE [LARGE SCALE GENOMIC DNA]</scope>
    <source>
        <strain evidence="1 2">T5054</strain>
    </source>
</reference>
<dbReference type="RefSeq" id="WP_076724446.1">
    <property type="nucleotide sequence ID" value="NZ_MSCW01000007.1"/>
</dbReference>
<name>A0A1V2DQP6_9GAMM</name>
<sequence length="85" mass="9360">MTAYKPQDALAHWTVQDMLRQCLTSGRMVEVVYRDSAGQVCIAHDVIRDLFNRAGRDFILLGRGALLSLDHVLTIDGLPPCSSCG</sequence>
<protein>
    <recommendedName>
        <fullName evidence="3">WYL domain-containing protein</fullName>
    </recommendedName>
</protein>
<organism evidence="1 2">
    <name type="scientific">Marinobacter lutaoensis</name>
    <dbReference type="NCBI Taxonomy" id="135739"/>
    <lineage>
        <taxon>Bacteria</taxon>
        <taxon>Pseudomonadati</taxon>
        <taxon>Pseudomonadota</taxon>
        <taxon>Gammaproteobacteria</taxon>
        <taxon>Pseudomonadales</taxon>
        <taxon>Marinobacteraceae</taxon>
        <taxon>Marinobacter</taxon>
    </lineage>
</organism>
<gene>
    <name evidence="1" type="ORF">BTO32_09710</name>
</gene>
<dbReference type="OrthoDB" id="5344363at2"/>
<dbReference type="AlphaFoldDB" id="A0A1V2DQP6"/>
<dbReference type="Proteomes" id="UP000189339">
    <property type="component" value="Unassembled WGS sequence"/>
</dbReference>
<proteinExistence type="predicted"/>
<dbReference type="EMBL" id="MSCW01000007">
    <property type="protein sequence ID" value="ONF42968.1"/>
    <property type="molecule type" value="Genomic_DNA"/>
</dbReference>